<sequence>MSVDTDQRDEETEGDTATASTETDDDVHDTSWSAKLEEPRHADDRAVVVAEAIDAVERTADGVHVNLVTHGDHGHPETYLFPALAERFGDTADCEFVDRCGCGGYVTRVRR</sequence>
<organism evidence="2 3">
    <name type="scientific">Halobaculum halobium</name>
    <dbReference type="NCBI Taxonomy" id="3032281"/>
    <lineage>
        <taxon>Archaea</taxon>
        <taxon>Methanobacteriati</taxon>
        <taxon>Methanobacteriota</taxon>
        <taxon>Stenosarchaea group</taxon>
        <taxon>Halobacteria</taxon>
        <taxon>Halobacteriales</taxon>
        <taxon>Haloferacaceae</taxon>
        <taxon>Halobaculum</taxon>
    </lineage>
</organism>
<protein>
    <submittedName>
        <fullName evidence="2">CGCGG family rSAM-modified RiPP protein</fullName>
    </submittedName>
</protein>
<proteinExistence type="predicted"/>
<reference evidence="2 3" key="1">
    <citation type="journal article" date="2019" name="Int. J. Syst. Evol. Microbiol.">
        <title>The Global Catalogue of Microorganisms (GCM) 10K type strain sequencing project: providing services to taxonomists for standard genome sequencing and annotation.</title>
        <authorList>
            <consortium name="The Broad Institute Genomics Platform"/>
            <consortium name="The Broad Institute Genome Sequencing Center for Infectious Disease"/>
            <person name="Wu L."/>
            <person name="Ma J."/>
        </authorList>
    </citation>
    <scope>NUCLEOTIDE SEQUENCE [LARGE SCALE GENOMIC DNA]</scope>
    <source>
        <strain evidence="2 3">SYNS20</strain>
    </source>
</reference>
<dbReference type="RefSeq" id="WP_284063446.1">
    <property type="nucleotide sequence ID" value="NZ_CP126159.1"/>
</dbReference>
<keyword evidence="3" id="KW-1185">Reference proteome</keyword>
<name>A0ABD5T5I6_9EURY</name>
<accession>A0ABD5T5I6</accession>
<dbReference type="Proteomes" id="UP001596443">
    <property type="component" value="Unassembled WGS sequence"/>
</dbReference>
<evidence type="ECO:0000313" key="3">
    <source>
        <dbReference type="Proteomes" id="UP001596443"/>
    </source>
</evidence>
<comment type="caution">
    <text evidence="2">The sequence shown here is derived from an EMBL/GenBank/DDBJ whole genome shotgun (WGS) entry which is preliminary data.</text>
</comment>
<dbReference type="InterPro" id="IPR023906">
    <property type="entry name" value="rSAM_target_put"/>
</dbReference>
<dbReference type="Pfam" id="PF26005">
    <property type="entry name" value="rSAM_target_put"/>
    <property type="match status" value="1"/>
</dbReference>
<evidence type="ECO:0000256" key="1">
    <source>
        <dbReference type="SAM" id="MobiDB-lite"/>
    </source>
</evidence>
<evidence type="ECO:0000313" key="2">
    <source>
        <dbReference type="EMBL" id="MFC6784620.1"/>
    </source>
</evidence>
<dbReference type="EMBL" id="JBHSWX010000001">
    <property type="protein sequence ID" value="MFC6784620.1"/>
    <property type="molecule type" value="Genomic_DNA"/>
</dbReference>
<gene>
    <name evidence="2" type="ORF">ACFQFD_01045</name>
</gene>
<dbReference type="GeneID" id="81211336"/>
<feature type="region of interest" description="Disordered" evidence="1">
    <location>
        <begin position="1"/>
        <end position="43"/>
    </location>
</feature>
<dbReference type="NCBIfam" id="TIGR03995">
    <property type="entry name" value="target_X_rSAM"/>
    <property type="match status" value="1"/>
</dbReference>
<dbReference type="AlphaFoldDB" id="A0ABD5T5I6"/>